<reference evidence="2" key="1">
    <citation type="submission" date="2016-10" db="EMBL/GenBank/DDBJ databases">
        <authorList>
            <person name="Varghese N."/>
            <person name="Submissions S."/>
        </authorList>
    </citation>
    <scope>NUCLEOTIDE SEQUENCE [LARGE SCALE GENOMIC DNA]</scope>
    <source>
        <strain evidence="2">UNC267MFSha1.1M11</strain>
    </source>
</reference>
<dbReference type="EMBL" id="FMUB01000009">
    <property type="protein sequence ID" value="SCX27998.1"/>
    <property type="molecule type" value="Genomic_DNA"/>
</dbReference>
<protein>
    <submittedName>
        <fullName evidence="1">Uncharacterized protein</fullName>
    </submittedName>
</protein>
<proteinExistence type="predicted"/>
<name>A0A1G4WRL4_9MYCO</name>
<evidence type="ECO:0000313" key="1">
    <source>
        <dbReference type="EMBL" id="SCX27998.1"/>
    </source>
</evidence>
<sequence>MHLSILHDATGNVLGLAASPPGAPVSHLQGKAGELTTVVDMTEELRGVEPSEMASRLADIVVNYRVAMPTSRAQLVKK</sequence>
<dbReference type="Proteomes" id="UP000199707">
    <property type="component" value="Unassembled WGS sequence"/>
</dbReference>
<gene>
    <name evidence="1" type="ORF">SAMN02799620_04487</name>
</gene>
<organism evidence="1 2">
    <name type="scientific">Mycolicibacterium fluoranthenivorans</name>
    <dbReference type="NCBI Taxonomy" id="258505"/>
    <lineage>
        <taxon>Bacteria</taxon>
        <taxon>Bacillati</taxon>
        <taxon>Actinomycetota</taxon>
        <taxon>Actinomycetes</taxon>
        <taxon>Mycobacteriales</taxon>
        <taxon>Mycobacteriaceae</taxon>
        <taxon>Mycolicibacterium</taxon>
    </lineage>
</organism>
<accession>A0A1G4WRL4</accession>
<evidence type="ECO:0000313" key="2">
    <source>
        <dbReference type="Proteomes" id="UP000199707"/>
    </source>
</evidence>
<dbReference type="AlphaFoldDB" id="A0A1G4WRL4"/>